<evidence type="ECO:0000256" key="5">
    <source>
        <dbReference type="ARBA" id="ARBA00022989"/>
    </source>
</evidence>
<keyword evidence="7" id="KW-0129">CBS domain</keyword>
<dbReference type="Gene3D" id="3.10.580.10">
    <property type="entry name" value="CBS-domain"/>
    <property type="match status" value="1"/>
</dbReference>
<dbReference type="VEuPathDB" id="TriTrypDB:C4B63_192g19"/>
<dbReference type="PRINTS" id="PR00762">
    <property type="entry name" value="CLCHANNEL"/>
</dbReference>
<evidence type="ECO:0000256" key="3">
    <source>
        <dbReference type="ARBA" id="ARBA00022692"/>
    </source>
</evidence>
<feature type="region of interest" description="Disordered" evidence="10">
    <location>
        <begin position="903"/>
        <end position="952"/>
    </location>
</feature>
<dbReference type="VEuPathDB" id="TriTrypDB:C3747_148g86"/>
<accession>A0A2V2WAE9</accession>
<feature type="transmembrane region" description="Helical" evidence="11">
    <location>
        <begin position="408"/>
        <end position="432"/>
    </location>
</feature>
<keyword evidence="4" id="KW-0677">Repeat</keyword>
<dbReference type="SMR" id="A0A2V2WAE9"/>
<dbReference type="SUPFAM" id="SSF54631">
    <property type="entry name" value="CBS-domain pair"/>
    <property type="match status" value="1"/>
</dbReference>
<evidence type="ECO:0000256" key="2">
    <source>
        <dbReference type="ARBA" id="ARBA00022448"/>
    </source>
</evidence>
<proteinExistence type="predicted"/>
<evidence type="ECO:0000256" key="6">
    <source>
        <dbReference type="ARBA" id="ARBA00023065"/>
    </source>
</evidence>
<evidence type="ECO:0000259" key="12">
    <source>
        <dbReference type="Pfam" id="PF00571"/>
    </source>
</evidence>
<dbReference type="VEuPathDB" id="TriTrypDB:TCSYLVIO_007191"/>
<sequence>MLRKLLDEFWRIANPFTQNSEDMTTEEMEKQASFESFDYYKPYPSMYMKHLRKHYAMRTSAAFAMDGTSTTTTNTTMNNTVSPAVEELVVDNSDVSHHNIDGTSVNVLSMVKKYDADERNEALRWILHVLIAISVGILATIISYTVEIVDDYRAAQLYKLITEHSVIGRIIGYVFSIAVSMALVVVATAVVVFFEPAAAGGGIPDVIAYLNGVHVPHAMNFRTFVAKSISCMCAVAGGLPVGLEAPLIHLGAITGAGVTQGRSRTLGFQTKLFQAFRNNKDRRDFITAGAACGVSAAFGAPIGGLLFVMEEVSSFWDHSASGQIFLATMICFTTISMIRSVLEDQRLLGWVSNAVSVLFEVNLTIPLNLLSIVPSFFLGIFCGAFAAVFTKVNLMLLKYRRRRLRPFVLCRFLEPLIIVLLYGTLSYMLALVPDCRPMYEMNSKNGTFFWGTENRTRLFTATCAKADEYAPLATLTMGNGKDIIRHLLSRQTIGEFPAAYILLFLIIYTVFACLSSGMAVSGGLVVPSLVIGAAFGRLYGQLIWFMAVSGNESERSYRASQAWLDPGVFALIGAGAFFSGTSRMTMSICVIMVELSSELHYLLPVMVAIIMSKTVADLISEPLYQYMLRLDSVPYLQAHLLRPGFEQLTAADVMASNVLTLRLREKTPVVLNALRNTTHHAFPVVEEVREEKTDEDSFREAETRGKRAKFREEEERRVRHKFVGLVTREDVQIYLTLPALQIPNQTSDHSGVCSHGSNAELAPSVLAVNKMTWTEWLTHKTSLFFVFGGARWSEMWTKNNSKDGIAEDNQIHANENNSHNSSGDTPNPFFVDVRRLPPVLDFSLIVNRSPWVIPPFFNLQMAYHTFRMMGLRHMVVVDGDAVVGIITRKDLLVDTLLRRLRGLQGESNGGNTQKTSLASPLLPFELNGGNDSPRSRTEAHSRTFHSSLAHSSETDVPDLLFLESYPKSSGPPK</sequence>
<dbReference type="VEuPathDB" id="TriTrypDB:TcYC6_0025730"/>
<feature type="transmembrane region" description="Helical" evidence="11">
    <location>
        <begin position="524"/>
        <end position="547"/>
    </location>
</feature>
<dbReference type="Pfam" id="PF00571">
    <property type="entry name" value="CBS"/>
    <property type="match status" value="1"/>
</dbReference>
<feature type="transmembrane region" description="Helical" evidence="11">
    <location>
        <begin position="350"/>
        <end position="370"/>
    </location>
</feature>
<dbReference type="CDD" id="cd01036">
    <property type="entry name" value="ClC_euk"/>
    <property type="match status" value="1"/>
</dbReference>
<dbReference type="GO" id="GO:0015108">
    <property type="term" value="F:chloride transmembrane transporter activity"/>
    <property type="evidence" value="ECO:0007669"/>
    <property type="project" value="InterPro"/>
</dbReference>
<evidence type="ECO:0000313" key="14">
    <source>
        <dbReference type="Proteomes" id="UP000246078"/>
    </source>
</evidence>
<keyword evidence="8 11" id="KW-0472">Membrane</keyword>
<dbReference type="InterPro" id="IPR051280">
    <property type="entry name" value="Cl-channel/antiporter"/>
</dbReference>
<comment type="caution">
    <text evidence="13">The sequence shown here is derived from an EMBL/GenBank/DDBJ whole genome shotgun (WGS) entry which is preliminary data.</text>
</comment>
<evidence type="ECO:0000256" key="11">
    <source>
        <dbReference type="SAM" id="Phobius"/>
    </source>
</evidence>
<keyword evidence="5 11" id="KW-1133">Transmembrane helix</keyword>
<dbReference type="PANTHER" id="PTHR11689:SF89">
    <property type="entry name" value="CHLORIDE CHANNEL PROTEIN"/>
    <property type="match status" value="1"/>
</dbReference>
<dbReference type="OMA" id="YLIRLKW"/>
<dbReference type="VEuPathDB" id="TriTrypDB:TcCLB.510243.100"/>
<dbReference type="AlphaFoldDB" id="A0A2V2WAE9"/>
<evidence type="ECO:0000256" key="7">
    <source>
        <dbReference type="ARBA" id="ARBA00023122"/>
    </source>
</evidence>
<dbReference type="Gene3D" id="1.10.3080.10">
    <property type="entry name" value="Clc chloride channel"/>
    <property type="match status" value="1"/>
</dbReference>
<dbReference type="GO" id="GO:0016020">
    <property type="term" value="C:membrane"/>
    <property type="evidence" value="ECO:0007669"/>
    <property type="project" value="UniProtKB-SubCell"/>
</dbReference>
<feature type="compositionally biased region" description="Polar residues" evidence="10">
    <location>
        <begin position="905"/>
        <end position="918"/>
    </location>
</feature>
<dbReference type="EMBL" id="PRFC01000148">
    <property type="protein sequence ID" value="PWV04559.1"/>
    <property type="molecule type" value="Genomic_DNA"/>
</dbReference>
<feature type="transmembrane region" description="Helical" evidence="11">
    <location>
        <begin position="122"/>
        <end position="146"/>
    </location>
</feature>
<dbReference type="VEuPathDB" id="TriTrypDB:TcBrA4_0055170"/>
<feature type="transmembrane region" description="Helical" evidence="11">
    <location>
        <begin position="320"/>
        <end position="338"/>
    </location>
</feature>
<dbReference type="VEuPathDB" id="TriTrypDB:TcCLB.510575.130"/>
<dbReference type="VEuPathDB" id="TriTrypDB:TcCL_ESM05308"/>
<dbReference type="VEuPathDB" id="TriTrypDB:ECC02_005307"/>
<feature type="transmembrane region" description="Helical" evidence="11">
    <location>
        <begin position="285"/>
        <end position="308"/>
    </location>
</feature>
<dbReference type="VEuPathDB" id="TriTrypDB:Tc_MARK_5918"/>
<dbReference type="InterPro" id="IPR001807">
    <property type="entry name" value="ClC"/>
</dbReference>
<evidence type="ECO:0000256" key="1">
    <source>
        <dbReference type="ARBA" id="ARBA00004141"/>
    </source>
</evidence>
<keyword evidence="9" id="KW-0868">Chloride</keyword>
<keyword evidence="3 11" id="KW-0812">Transmembrane</keyword>
<dbReference type="Pfam" id="PF00654">
    <property type="entry name" value="Voltage_CLC"/>
    <property type="match status" value="1"/>
</dbReference>
<reference evidence="13 14" key="1">
    <citation type="journal article" date="2018" name="Microb. Genom.">
        <title>Expanding an expanded genome: long-read sequencing of Trypanosoma cruzi.</title>
        <authorList>
            <person name="Berna L."/>
            <person name="Rodriguez M."/>
            <person name="Chiribao M.L."/>
            <person name="Parodi-Talice A."/>
            <person name="Pita S."/>
            <person name="Rijo G."/>
            <person name="Alvarez-Valin F."/>
            <person name="Robello C."/>
        </authorList>
    </citation>
    <scope>NUCLEOTIDE SEQUENCE [LARGE SCALE GENOMIC DNA]</scope>
    <source>
        <strain evidence="13 14">TCC</strain>
    </source>
</reference>
<dbReference type="InterPro" id="IPR014743">
    <property type="entry name" value="Cl-channel_core"/>
</dbReference>
<dbReference type="VEuPathDB" id="TriTrypDB:TCDM_05664"/>
<evidence type="ECO:0000256" key="4">
    <source>
        <dbReference type="ARBA" id="ARBA00022737"/>
    </source>
</evidence>
<dbReference type="InterPro" id="IPR000644">
    <property type="entry name" value="CBS_dom"/>
</dbReference>
<dbReference type="Proteomes" id="UP000246078">
    <property type="component" value="Unassembled WGS sequence"/>
</dbReference>
<feature type="transmembrane region" description="Helical" evidence="11">
    <location>
        <begin position="376"/>
        <end position="396"/>
    </location>
</feature>
<protein>
    <submittedName>
        <fullName evidence="13">Putative chloride channel protein</fullName>
    </submittedName>
</protein>
<evidence type="ECO:0000256" key="9">
    <source>
        <dbReference type="ARBA" id="ARBA00023214"/>
    </source>
</evidence>
<feature type="transmembrane region" description="Helical" evidence="11">
    <location>
        <begin position="599"/>
        <end position="619"/>
    </location>
</feature>
<dbReference type="VEuPathDB" id="TriTrypDB:BCY84_19921"/>
<evidence type="ECO:0000313" key="13">
    <source>
        <dbReference type="EMBL" id="PWV04559.1"/>
    </source>
</evidence>
<gene>
    <name evidence="13" type="ORF">C3747_148g86</name>
</gene>
<evidence type="ECO:0000256" key="8">
    <source>
        <dbReference type="ARBA" id="ARBA00023136"/>
    </source>
</evidence>
<feature type="domain" description="CBS" evidence="12">
    <location>
        <begin position="846"/>
        <end position="892"/>
    </location>
</feature>
<comment type="subcellular location">
    <subcellularLocation>
        <location evidence="1">Membrane</location>
        <topology evidence="1">Multi-pass membrane protein</topology>
    </subcellularLocation>
</comment>
<dbReference type="PANTHER" id="PTHR11689">
    <property type="entry name" value="CHLORIDE CHANNEL PROTEIN CLC FAMILY MEMBER"/>
    <property type="match status" value="1"/>
</dbReference>
<dbReference type="VEuPathDB" id="TriTrypDB:C4B63_38g62"/>
<evidence type="ECO:0000256" key="10">
    <source>
        <dbReference type="SAM" id="MobiDB-lite"/>
    </source>
</evidence>
<keyword evidence="6" id="KW-0406">Ion transport</keyword>
<feature type="transmembrane region" description="Helical" evidence="11">
    <location>
        <begin position="498"/>
        <end position="517"/>
    </location>
</feature>
<keyword evidence="2" id="KW-0813">Transport</keyword>
<dbReference type="SUPFAM" id="SSF81340">
    <property type="entry name" value="Clc chloride channel"/>
    <property type="match status" value="1"/>
</dbReference>
<dbReference type="OrthoDB" id="428525at2759"/>
<feature type="transmembrane region" description="Helical" evidence="11">
    <location>
        <begin position="567"/>
        <end position="592"/>
    </location>
</feature>
<dbReference type="InterPro" id="IPR046342">
    <property type="entry name" value="CBS_dom_sf"/>
</dbReference>
<dbReference type="VEuPathDB" id="TriTrypDB:TcG_03708"/>
<organism evidence="13 14">
    <name type="scientific">Trypanosoma cruzi</name>
    <dbReference type="NCBI Taxonomy" id="5693"/>
    <lineage>
        <taxon>Eukaryota</taxon>
        <taxon>Discoba</taxon>
        <taxon>Euglenozoa</taxon>
        <taxon>Kinetoplastea</taxon>
        <taxon>Metakinetoplastina</taxon>
        <taxon>Trypanosomatida</taxon>
        <taxon>Trypanosomatidae</taxon>
        <taxon>Trypanosoma</taxon>
        <taxon>Schizotrypanum</taxon>
    </lineage>
</organism>
<feature type="transmembrane region" description="Helical" evidence="11">
    <location>
        <begin position="166"/>
        <end position="194"/>
    </location>
</feature>
<name>A0A2V2WAE9_TRYCR</name>